<dbReference type="PATRIC" id="fig|158500.4.peg.1742"/>
<evidence type="ECO:0000313" key="9">
    <source>
        <dbReference type="EMBL" id="EZP82776.1"/>
    </source>
</evidence>
<dbReference type="InterPro" id="IPR007140">
    <property type="entry name" value="DUF350"/>
</dbReference>
<reference evidence="11" key="3">
    <citation type="journal article" date="2017" name="J. Biotechnol.">
        <title>Complete genome sequence of Novosphingobium resinovorum SA1, a versatile xenobiotic-degrading bacterium capable of utilizing sulfanilic acid.</title>
        <authorList>
            <person name="Hegedus B."/>
            <person name="Kos P.B."/>
            <person name="Balint B."/>
            <person name="Maroti G."/>
            <person name="Gan H.M."/>
            <person name="Perei K."/>
            <person name="Rakhely G."/>
        </authorList>
    </citation>
    <scope>NUCLEOTIDE SEQUENCE [LARGE SCALE GENOMIC DNA]</scope>
    <source>
        <strain evidence="11">SA1</strain>
    </source>
</reference>
<protein>
    <submittedName>
        <fullName evidence="9">Putative membrane protein</fullName>
    </submittedName>
</protein>
<dbReference type="Proteomes" id="UP000094626">
    <property type="component" value="Plasmid pSA1"/>
</dbReference>
<comment type="subcellular location">
    <subcellularLocation>
        <location evidence="1">Cell membrane</location>
        <topology evidence="1">Multi-pass membrane protein</topology>
    </subcellularLocation>
</comment>
<feature type="transmembrane region" description="Helical" evidence="7">
    <location>
        <begin position="6"/>
        <end position="28"/>
    </location>
</feature>
<dbReference type="AlphaFoldDB" id="A0A031JYF5"/>
<gene>
    <name evidence="8" type="ORF">BES08_19230</name>
    <name evidence="9" type="ORF">BV97_01700</name>
</gene>
<dbReference type="OrthoDB" id="7580937at2"/>
<keyword evidence="4 7" id="KW-0812">Transmembrane</keyword>
<reference evidence="8" key="2">
    <citation type="submission" date="2016-08" db="EMBL/GenBank/DDBJ databases">
        <authorList>
            <person name="Seilhamer J.J."/>
        </authorList>
    </citation>
    <scope>NUCLEOTIDE SEQUENCE [LARGE SCALE GENOMIC DNA]</scope>
    <source>
        <strain evidence="8">SA1</strain>
        <plasmid evidence="8">pSA1</plasmid>
    </source>
</reference>
<dbReference type="KEGG" id="nre:BES08_19230"/>
<evidence type="ECO:0000313" key="8">
    <source>
        <dbReference type="EMBL" id="AOR79032.1"/>
    </source>
</evidence>
<evidence type="ECO:0000256" key="3">
    <source>
        <dbReference type="ARBA" id="ARBA00022475"/>
    </source>
</evidence>
<evidence type="ECO:0000256" key="6">
    <source>
        <dbReference type="ARBA" id="ARBA00023136"/>
    </source>
</evidence>
<evidence type="ECO:0000256" key="7">
    <source>
        <dbReference type="SAM" id="Phobius"/>
    </source>
</evidence>
<geneLocation type="plasmid" evidence="8 11">
    <name>pSA1</name>
</geneLocation>
<organism evidence="9 10">
    <name type="scientific">Novosphingobium resinovorum</name>
    <dbReference type="NCBI Taxonomy" id="158500"/>
    <lineage>
        <taxon>Bacteria</taxon>
        <taxon>Pseudomonadati</taxon>
        <taxon>Pseudomonadota</taxon>
        <taxon>Alphaproteobacteria</taxon>
        <taxon>Sphingomonadales</taxon>
        <taxon>Sphingomonadaceae</taxon>
        <taxon>Novosphingobium</taxon>
    </lineage>
</organism>
<keyword evidence="5 7" id="KW-1133">Transmembrane helix</keyword>
<evidence type="ECO:0000256" key="5">
    <source>
        <dbReference type="ARBA" id="ARBA00022989"/>
    </source>
</evidence>
<dbReference type="EMBL" id="CP017076">
    <property type="protein sequence ID" value="AOR79032.1"/>
    <property type="molecule type" value="Genomic_DNA"/>
</dbReference>
<keyword evidence="8" id="KW-0614">Plasmid</keyword>
<keyword evidence="3" id="KW-1003">Cell membrane</keyword>
<dbReference type="EMBL" id="JFYZ01000005">
    <property type="protein sequence ID" value="EZP82776.1"/>
    <property type="molecule type" value="Genomic_DNA"/>
</dbReference>
<dbReference type="Proteomes" id="UP000024329">
    <property type="component" value="Unassembled WGS sequence"/>
</dbReference>
<sequence>MLTLSVFLATLLYAALGIVIFVFSFVLVDKLTPGELWREIIERRNMAVALLAGAVALGISNIIAAAIHG</sequence>
<evidence type="ECO:0000313" key="10">
    <source>
        <dbReference type="Proteomes" id="UP000024329"/>
    </source>
</evidence>
<evidence type="ECO:0000256" key="2">
    <source>
        <dbReference type="ARBA" id="ARBA00005779"/>
    </source>
</evidence>
<evidence type="ECO:0000256" key="1">
    <source>
        <dbReference type="ARBA" id="ARBA00004651"/>
    </source>
</evidence>
<keyword evidence="11" id="KW-1185">Reference proteome</keyword>
<reference evidence="9 10" key="1">
    <citation type="submission" date="2014-03" db="EMBL/GenBank/DDBJ databases">
        <title>Whole genome sequence of Novosphingobium resinovorum KF1.</title>
        <authorList>
            <person name="Gan H.M."/>
            <person name="Gan H.Y."/>
            <person name="Chew T.H."/>
            <person name="Savka M.A."/>
        </authorList>
    </citation>
    <scope>NUCLEOTIDE SEQUENCE [LARGE SCALE GENOMIC DNA]</scope>
    <source>
        <strain evidence="9 10">KF1</strain>
    </source>
</reference>
<comment type="similarity">
    <text evidence="2">Belongs to the UPF0719 family.</text>
</comment>
<dbReference type="RefSeq" id="WP_036525045.1">
    <property type="nucleotide sequence ID" value="NZ_CP017076.1"/>
</dbReference>
<dbReference type="eggNOG" id="ENOG5033AJI">
    <property type="taxonomic scope" value="Bacteria"/>
</dbReference>
<feature type="transmembrane region" description="Helical" evidence="7">
    <location>
        <begin position="48"/>
        <end position="67"/>
    </location>
</feature>
<keyword evidence="6 7" id="KW-0472">Membrane</keyword>
<evidence type="ECO:0000256" key="4">
    <source>
        <dbReference type="ARBA" id="ARBA00022692"/>
    </source>
</evidence>
<dbReference type="GO" id="GO:0005886">
    <property type="term" value="C:plasma membrane"/>
    <property type="evidence" value="ECO:0007669"/>
    <property type="project" value="UniProtKB-SubCell"/>
</dbReference>
<dbReference type="Pfam" id="PF03994">
    <property type="entry name" value="DUF350"/>
    <property type="match status" value="1"/>
</dbReference>
<proteinExistence type="inferred from homology"/>
<name>A0A031JYF5_9SPHN</name>
<accession>A0A031JYF5</accession>
<evidence type="ECO:0000313" key="11">
    <source>
        <dbReference type="Proteomes" id="UP000094626"/>
    </source>
</evidence>